<comment type="caution">
    <text evidence="4">The sequence shown here is derived from an EMBL/GenBank/DDBJ whole genome shotgun (WGS) entry which is preliminary data.</text>
</comment>
<dbReference type="InterPro" id="IPR036165">
    <property type="entry name" value="YefM-like_sf"/>
</dbReference>
<proteinExistence type="inferred from homology"/>
<dbReference type="Proteomes" id="UP001138802">
    <property type="component" value="Unassembled WGS sequence"/>
</dbReference>
<keyword evidence="5" id="KW-1185">Reference proteome</keyword>
<feature type="compositionally biased region" description="Polar residues" evidence="3">
    <location>
        <begin position="1"/>
        <end position="11"/>
    </location>
</feature>
<evidence type="ECO:0000256" key="1">
    <source>
        <dbReference type="ARBA" id="ARBA00009981"/>
    </source>
</evidence>
<dbReference type="SUPFAM" id="SSF143120">
    <property type="entry name" value="YefM-like"/>
    <property type="match status" value="1"/>
</dbReference>
<evidence type="ECO:0000313" key="5">
    <source>
        <dbReference type="Proteomes" id="UP001138802"/>
    </source>
</evidence>
<evidence type="ECO:0000256" key="2">
    <source>
        <dbReference type="RuleBase" id="RU362080"/>
    </source>
</evidence>
<evidence type="ECO:0000313" key="4">
    <source>
        <dbReference type="EMBL" id="MBK1644062.1"/>
    </source>
</evidence>
<dbReference type="EMBL" id="NRSD01000003">
    <property type="protein sequence ID" value="MBK1644062.1"/>
    <property type="molecule type" value="Genomic_DNA"/>
</dbReference>
<dbReference type="AlphaFoldDB" id="A0A9X0WH84"/>
<protein>
    <recommendedName>
        <fullName evidence="2">Antitoxin</fullName>
    </recommendedName>
</protein>
<name>A0A9X0WH84_9GAMM</name>
<evidence type="ECO:0000256" key="3">
    <source>
        <dbReference type="SAM" id="MobiDB-lite"/>
    </source>
</evidence>
<dbReference type="NCBIfam" id="TIGR01552">
    <property type="entry name" value="phd_fam"/>
    <property type="match status" value="1"/>
</dbReference>
<reference evidence="4 5" key="1">
    <citation type="journal article" date="2020" name="Microorganisms">
        <title>Osmotic Adaptation and Compatible Solute Biosynthesis of Phototrophic Bacteria as Revealed from Genome Analyses.</title>
        <authorList>
            <person name="Imhoff J.F."/>
            <person name="Rahn T."/>
            <person name="Kunzel S."/>
            <person name="Keller A."/>
            <person name="Neulinger S.C."/>
        </authorList>
    </citation>
    <scope>NUCLEOTIDE SEQUENCE [LARGE SCALE GENOMIC DNA]</scope>
    <source>
        <strain evidence="4 5">DSM 21303</strain>
    </source>
</reference>
<comment type="similarity">
    <text evidence="1 2">Belongs to the phD/YefM antitoxin family.</text>
</comment>
<sequence>MTTTTLSSRAFSQDPGAARKAAESGPVIITHRGQPTHVLLSIAEYRRLTGAPCSLVDRLAMPADAEDIDFDPPRLDGALVRAADLD</sequence>
<comment type="function">
    <text evidence="2">Antitoxin component of a type II toxin-antitoxin (TA) system.</text>
</comment>
<gene>
    <name evidence="4" type="ORF">CKO25_05215</name>
</gene>
<dbReference type="InterPro" id="IPR006442">
    <property type="entry name" value="Antitoxin_Phd/YefM"/>
</dbReference>
<feature type="region of interest" description="Disordered" evidence="3">
    <location>
        <begin position="1"/>
        <end position="24"/>
    </location>
</feature>
<organism evidence="4 5">
    <name type="scientific">Thiocapsa imhoffii</name>
    <dbReference type="NCBI Taxonomy" id="382777"/>
    <lineage>
        <taxon>Bacteria</taxon>
        <taxon>Pseudomonadati</taxon>
        <taxon>Pseudomonadota</taxon>
        <taxon>Gammaproteobacteria</taxon>
        <taxon>Chromatiales</taxon>
        <taxon>Chromatiaceae</taxon>
        <taxon>Thiocapsa</taxon>
    </lineage>
</organism>
<dbReference type="Pfam" id="PF02604">
    <property type="entry name" value="PhdYeFM_antitox"/>
    <property type="match status" value="1"/>
</dbReference>
<accession>A0A9X0WH84</accession>
<dbReference type="Gene3D" id="3.40.1620.10">
    <property type="entry name" value="YefM-like domain"/>
    <property type="match status" value="1"/>
</dbReference>
<dbReference type="RefSeq" id="WP_200386856.1">
    <property type="nucleotide sequence ID" value="NZ_NRSD01000003.1"/>
</dbReference>